<dbReference type="AlphaFoldDB" id="F5XUR7"/>
<sequence>MHRIKSRGSIFRNFIVNLKYLYKKMRER</sequence>
<geneLocation type="chloroplast" evidence="1"/>
<reference evidence="1" key="1">
    <citation type="submission" date="2003-01" db="EMBL/GenBank/DDBJ databases">
        <title>A Chloroplast Phylogeny of Tribe Heliantheae (Asteraceae).</title>
        <authorList>
            <person name="Panero J.L."/>
            <person name="Baldwin B.G."/>
            <person name="Schilling E.E."/>
            <person name="Clevinger J.A."/>
        </authorList>
    </citation>
    <scope>NUCLEOTIDE SEQUENCE</scope>
</reference>
<name>F5XUR7_DESFU</name>
<keyword evidence="1" id="KW-0934">Plastid</keyword>
<proteinExistence type="predicted"/>
<accession>F5XUR7</accession>
<dbReference type="EMBL" id="AY217234">
    <property type="protein sequence ID" value="AAR07169.1"/>
    <property type="molecule type" value="Genomic_DNA"/>
</dbReference>
<keyword evidence="1" id="KW-0150">Chloroplast</keyword>
<protein>
    <submittedName>
        <fullName evidence="1">NdhJ</fullName>
    </submittedName>
</protein>
<organism evidence="1">
    <name type="scientific">Desmanthodium fruticosum</name>
    <dbReference type="NCBI Taxonomy" id="217841"/>
    <lineage>
        <taxon>Eukaryota</taxon>
        <taxon>Viridiplantae</taxon>
        <taxon>Streptophyta</taxon>
        <taxon>Embryophyta</taxon>
        <taxon>Tracheophyta</taxon>
        <taxon>Spermatophyta</taxon>
        <taxon>Magnoliopsida</taxon>
        <taxon>eudicotyledons</taxon>
        <taxon>Gunneridae</taxon>
        <taxon>Pentapetalae</taxon>
        <taxon>asterids</taxon>
        <taxon>campanulids</taxon>
        <taxon>Asterales</taxon>
        <taxon>Asteraceae</taxon>
        <taxon>Asteroideae</taxon>
        <taxon>Heliantheae alliance</taxon>
        <taxon>Millerieae</taxon>
        <taxon>Desmanthodium</taxon>
    </lineage>
</organism>
<evidence type="ECO:0000313" key="1">
    <source>
        <dbReference type="EMBL" id="AAR07169.1"/>
    </source>
</evidence>